<evidence type="ECO:0000313" key="14">
    <source>
        <dbReference type="EMBL" id="KAF6155614.1"/>
    </source>
</evidence>
<evidence type="ECO:0000256" key="9">
    <source>
        <dbReference type="ARBA" id="ARBA00023163"/>
    </source>
</evidence>
<dbReference type="SUPFAM" id="SSF57903">
    <property type="entry name" value="FYVE/PHD zinc finger"/>
    <property type="match status" value="1"/>
</dbReference>
<dbReference type="InterPro" id="IPR019787">
    <property type="entry name" value="Znf_PHD-finger"/>
</dbReference>
<feature type="domain" description="PHD-type" evidence="13">
    <location>
        <begin position="305"/>
        <end position="362"/>
    </location>
</feature>
<evidence type="ECO:0000256" key="4">
    <source>
        <dbReference type="ARBA" id="ARBA00022771"/>
    </source>
</evidence>
<feature type="region of interest" description="Disordered" evidence="12">
    <location>
        <begin position="393"/>
        <end position="445"/>
    </location>
</feature>
<dbReference type="Proteomes" id="UP000541444">
    <property type="component" value="Unassembled WGS sequence"/>
</dbReference>
<dbReference type="GO" id="GO:0045814">
    <property type="term" value="P:negative regulation of gene expression, epigenetic"/>
    <property type="evidence" value="ECO:0007669"/>
    <property type="project" value="TreeGrafter"/>
</dbReference>
<evidence type="ECO:0000256" key="3">
    <source>
        <dbReference type="ARBA" id="ARBA00022723"/>
    </source>
</evidence>
<keyword evidence="6" id="KW-0805">Transcription regulation</keyword>
<evidence type="ECO:0000256" key="11">
    <source>
        <dbReference type="PROSITE-ProRule" id="PRU00146"/>
    </source>
</evidence>
<feature type="compositionally biased region" description="Acidic residues" evidence="12">
    <location>
        <begin position="402"/>
        <end position="417"/>
    </location>
</feature>
<keyword evidence="7" id="KW-0238">DNA-binding</keyword>
<dbReference type="AlphaFoldDB" id="A0A7J7MLC5"/>
<dbReference type="GO" id="GO:0003682">
    <property type="term" value="F:chromatin binding"/>
    <property type="evidence" value="ECO:0007669"/>
    <property type="project" value="TreeGrafter"/>
</dbReference>
<feature type="region of interest" description="Disordered" evidence="12">
    <location>
        <begin position="196"/>
        <end position="217"/>
    </location>
</feature>
<evidence type="ECO:0000256" key="6">
    <source>
        <dbReference type="ARBA" id="ARBA00023015"/>
    </source>
</evidence>
<evidence type="ECO:0000256" key="1">
    <source>
        <dbReference type="ARBA" id="ARBA00004123"/>
    </source>
</evidence>
<dbReference type="GO" id="GO:0006355">
    <property type="term" value="P:regulation of DNA-templated transcription"/>
    <property type="evidence" value="ECO:0007669"/>
    <property type="project" value="UniProtKB-ARBA"/>
</dbReference>
<keyword evidence="9" id="KW-0804">Transcription</keyword>
<dbReference type="CDD" id="cd15504">
    <property type="entry name" value="PHD_PRHA_like"/>
    <property type="match status" value="1"/>
</dbReference>
<evidence type="ECO:0000256" key="8">
    <source>
        <dbReference type="ARBA" id="ARBA00023155"/>
    </source>
</evidence>
<dbReference type="Gene3D" id="3.30.40.10">
    <property type="entry name" value="Zinc/RING finger domain, C3HC4 (zinc finger)"/>
    <property type="match status" value="1"/>
</dbReference>
<dbReference type="FunFam" id="3.30.40.10:FF:000270">
    <property type="entry name" value="pathogenesis-related homeodomain protein-like"/>
    <property type="match status" value="1"/>
</dbReference>
<keyword evidence="3" id="KW-0479">Metal-binding</keyword>
<dbReference type="GO" id="GO:0010557">
    <property type="term" value="P:positive regulation of macromolecule biosynthetic process"/>
    <property type="evidence" value="ECO:0007669"/>
    <property type="project" value="UniProtKB-ARBA"/>
</dbReference>
<proteinExistence type="inferred from homology"/>
<dbReference type="GO" id="GO:0043565">
    <property type="term" value="F:sequence-specific DNA binding"/>
    <property type="evidence" value="ECO:0007669"/>
    <property type="project" value="UniProtKB-ARBA"/>
</dbReference>
<organism evidence="14 15">
    <name type="scientific">Kingdonia uniflora</name>
    <dbReference type="NCBI Taxonomy" id="39325"/>
    <lineage>
        <taxon>Eukaryota</taxon>
        <taxon>Viridiplantae</taxon>
        <taxon>Streptophyta</taxon>
        <taxon>Embryophyta</taxon>
        <taxon>Tracheophyta</taxon>
        <taxon>Spermatophyta</taxon>
        <taxon>Magnoliopsida</taxon>
        <taxon>Ranunculales</taxon>
        <taxon>Circaeasteraceae</taxon>
        <taxon>Kingdonia</taxon>
    </lineage>
</organism>
<protein>
    <recommendedName>
        <fullName evidence="13">PHD-type domain-containing protein</fullName>
    </recommendedName>
</protein>
<dbReference type="InterPro" id="IPR013083">
    <property type="entry name" value="Znf_RING/FYVE/PHD"/>
</dbReference>
<evidence type="ECO:0000256" key="5">
    <source>
        <dbReference type="ARBA" id="ARBA00022833"/>
    </source>
</evidence>
<evidence type="ECO:0000313" key="15">
    <source>
        <dbReference type="Proteomes" id="UP000541444"/>
    </source>
</evidence>
<comment type="caution">
    <text evidence="14">The sequence shown here is derived from an EMBL/GenBank/DDBJ whole genome shotgun (WGS) entry which is preliminary data.</text>
</comment>
<dbReference type="InterPro" id="IPR019786">
    <property type="entry name" value="Zinc_finger_PHD-type_CS"/>
</dbReference>
<evidence type="ECO:0000256" key="7">
    <source>
        <dbReference type="ARBA" id="ARBA00023125"/>
    </source>
</evidence>
<dbReference type="InterPro" id="IPR045876">
    <property type="entry name" value="PRHA-like_PHD-finger"/>
</dbReference>
<sequence length="522" mass="60061">RRLALLLLENPKPVTQFRRQQSQSPLKHLFLSLSLSLEAPSLHLRLFYSLFHYILKCVRGIGYTEISEMVNTGNKCHLSVSAADKSRLSKADTGLKLITLFKKRSGSRISQTMRRKLNARSHVRTLSSVLSKRKTPEFLAKNINNSIEGRSVRRKLSKEVSDSDNEKPLSVILQGIKSSSLSYKVYEKNTDEQVKAVQIKRRRKRRKRRRNAELDEPSRLQRRTRYLLIKIKLEQNLIDAYSGEGWKGQSREKIKPEKELQRAKKQIVKCKIGIRDAIHQLESLSSDACIEDSVIGPDGTVSHEHIFCAKCKLREAYPDNDIILCDGTCNCAFHQKCLEPPLSTENIPPEDQGWYCKFCECKMEILEVVNAHLGTQFSPNSNWQDVFKEEAVTPDCKNQLNPEEEWPSDESDDDDYDPERNENNFSFSRTNTEEEMSGYASSSSWTSEKEATLHSGRLGNDGISNGKFYSDKCRSGDDDKVNFLSSFNNLDSDDTTDHITDYRRQRRDVDYKKLYDVSMYKL</sequence>
<dbReference type="PROSITE" id="PS50016">
    <property type="entry name" value="ZF_PHD_2"/>
    <property type="match status" value="1"/>
</dbReference>
<keyword evidence="8" id="KW-0371">Homeobox</keyword>
<dbReference type="OrthoDB" id="1903104at2759"/>
<dbReference type="EMBL" id="JACGCM010001410">
    <property type="protein sequence ID" value="KAF6155614.1"/>
    <property type="molecule type" value="Genomic_DNA"/>
</dbReference>
<dbReference type="PROSITE" id="PS01359">
    <property type="entry name" value="ZF_PHD_1"/>
    <property type="match status" value="1"/>
</dbReference>
<dbReference type="GO" id="GO:0008270">
    <property type="term" value="F:zinc ion binding"/>
    <property type="evidence" value="ECO:0007669"/>
    <property type="project" value="UniProtKB-KW"/>
</dbReference>
<keyword evidence="10" id="KW-0539">Nucleus</keyword>
<dbReference type="InterPro" id="IPR011011">
    <property type="entry name" value="Znf_FYVE_PHD"/>
</dbReference>
<dbReference type="GO" id="GO:0005634">
    <property type="term" value="C:nucleus"/>
    <property type="evidence" value="ECO:0007669"/>
    <property type="project" value="UniProtKB-SubCell"/>
</dbReference>
<dbReference type="InterPro" id="IPR001965">
    <property type="entry name" value="Znf_PHD"/>
</dbReference>
<dbReference type="SMART" id="SM00249">
    <property type="entry name" value="PHD"/>
    <property type="match status" value="1"/>
</dbReference>
<feature type="compositionally biased region" description="Basic residues" evidence="12">
    <location>
        <begin position="198"/>
        <end position="210"/>
    </location>
</feature>
<dbReference type="PANTHER" id="PTHR12628:SF10">
    <property type="entry name" value="HOMEOBOX DOMAIN-CONTAINING PROTEIN"/>
    <property type="match status" value="1"/>
</dbReference>
<evidence type="ECO:0000256" key="10">
    <source>
        <dbReference type="ARBA" id="ARBA00023242"/>
    </source>
</evidence>
<evidence type="ECO:0000256" key="2">
    <source>
        <dbReference type="ARBA" id="ARBA00007427"/>
    </source>
</evidence>
<dbReference type="PANTHER" id="PTHR12628">
    <property type="entry name" value="POLYCOMB-LIKE TRANSCRIPTION FACTOR"/>
    <property type="match status" value="1"/>
</dbReference>
<gene>
    <name evidence="14" type="ORF">GIB67_034709</name>
</gene>
<comment type="similarity">
    <text evidence="2">Belongs to the PHD-associated homeobox family.</text>
</comment>
<keyword evidence="5" id="KW-0862">Zinc</keyword>
<evidence type="ECO:0000256" key="12">
    <source>
        <dbReference type="SAM" id="MobiDB-lite"/>
    </source>
</evidence>
<keyword evidence="15" id="KW-1185">Reference proteome</keyword>
<accession>A0A7J7MLC5</accession>
<dbReference type="Pfam" id="PF00628">
    <property type="entry name" value="PHD"/>
    <property type="match status" value="1"/>
</dbReference>
<feature type="non-terminal residue" evidence="14">
    <location>
        <position position="1"/>
    </location>
</feature>
<name>A0A7J7MLC5_9MAGN</name>
<keyword evidence="4 11" id="KW-0863">Zinc-finger</keyword>
<comment type="subcellular location">
    <subcellularLocation>
        <location evidence="1">Nucleus</location>
    </subcellularLocation>
</comment>
<reference evidence="14 15" key="1">
    <citation type="journal article" date="2020" name="IScience">
        <title>Genome Sequencing of the Endangered Kingdonia uniflora (Circaeasteraceae, Ranunculales) Reveals Potential Mechanisms of Evolutionary Specialization.</title>
        <authorList>
            <person name="Sun Y."/>
            <person name="Deng T."/>
            <person name="Zhang A."/>
            <person name="Moore M.J."/>
            <person name="Landis J.B."/>
            <person name="Lin N."/>
            <person name="Zhang H."/>
            <person name="Zhang X."/>
            <person name="Huang J."/>
            <person name="Zhang X."/>
            <person name="Sun H."/>
            <person name="Wang H."/>
        </authorList>
    </citation>
    <scope>NUCLEOTIDE SEQUENCE [LARGE SCALE GENOMIC DNA]</scope>
    <source>
        <strain evidence="14">TB1705</strain>
        <tissue evidence="14">Leaf</tissue>
    </source>
</reference>
<evidence type="ECO:0000259" key="13">
    <source>
        <dbReference type="PROSITE" id="PS50016"/>
    </source>
</evidence>